<keyword evidence="11" id="KW-0969">Cilium</keyword>
<gene>
    <name evidence="11" type="primary">flgM</name>
    <name evidence="11" type="ORF">G3M78_13935</name>
</gene>
<sequence length="107" mass="11688">MEIPGNEFRVKNKTIQDRMKVDGKAASKKADAASGSSSVSNTVNVQVSSFAKDVQKAHEALGAAPDIRTEKVERIKKEIAEGRFHVDSNDLAEKILKDIITESDFLS</sequence>
<dbReference type="InterPro" id="IPR007412">
    <property type="entry name" value="FlgM"/>
</dbReference>
<evidence type="ECO:0000259" key="10">
    <source>
        <dbReference type="Pfam" id="PF04316"/>
    </source>
</evidence>
<keyword evidence="4" id="KW-1005">Bacterial flagellum biogenesis</keyword>
<dbReference type="NCBIfam" id="TIGR03824">
    <property type="entry name" value="FlgM_jcvi"/>
    <property type="match status" value="1"/>
</dbReference>
<dbReference type="InterPro" id="IPR035890">
    <property type="entry name" value="Anti-sigma-28_factor_FlgM_sf"/>
</dbReference>
<evidence type="ECO:0000256" key="9">
    <source>
        <dbReference type="SAM" id="MobiDB-lite"/>
    </source>
</evidence>
<evidence type="ECO:0000256" key="7">
    <source>
        <dbReference type="ARBA" id="ARBA00024739"/>
    </source>
</evidence>
<dbReference type="GO" id="GO:0045892">
    <property type="term" value="P:negative regulation of DNA-templated transcription"/>
    <property type="evidence" value="ECO:0007669"/>
    <property type="project" value="InterPro"/>
</dbReference>
<dbReference type="AlphaFoldDB" id="A0A7T0G4L1"/>
<accession>A0A7T0G4L1</accession>
<evidence type="ECO:0000256" key="8">
    <source>
        <dbReference type="ARBA" id="ARBA00030117"/>
    </source>
</evidence>
<evidence type="ECO:0000256" key="6">
    <source>
        <dbReference type="ARBA" id="ARBA00023163"/>
    </source>
</evidence>
<organism evidence="11 12">
    <name type="scientific">Candidatus Nitrohelix vancouverensis</name>
    <dbReference type="NCBI Taxonomy" id="2705534"/>
    <lineage>
        <taxon>Bacteria</taxon>
        <taxon>Pseudomonadati</taxon>
        <taxon>Nitrospinota/Tectimicrobiota group</taxon>
        <taxon>Nitrospinota</taxon>
        <taxon>Nitrospinia</taxon>
        <taxon>Nitrospinales</taxon>
        <taxon>Nitrospinaceae</taxon>
        <taxon>Candidatus Nitrohelix</taxon>
    </lineage>
</organism>
<dbReference type="SUPFAM" id="SSF101498">
    <property type="entry name" value="Anti-sigma factor FlgM"/>
    <property type="match status" value="1"/>
</dbReference>
<evidence type="ECO:0000256" key="5">
    <source>
        <dbReference type="ARBA" id="ARBA00023015"/>
    </source>
</evidence>
<dbReference type="EMBL" id="CP048620">
    <property type="protein sequence ID" value="QPJ66436.1"/>
    <property type="molecule type" value="Genomic_DNA"/>
</dbReference>
<feature type="region of interest" description="Disordered" evidence="9">
    <location>
        <begin position="19"/>
        <end position="38"/>
    </location>
</feature>
<keyword evidence="11" id="KW-0282">Flagellum</keyword>
<keyword evidence="6" id="KW-0804">Transcription</keyword>
<evidence type="ECO:0000256" key="1">
    <source>
        <dbReference type="ARBA" id="ARBA00005322"/>
    </source>
</evidence>
<comment type="similarity">
    <text evidence="1">Belongs to the FlgM family.</text>
</comment>
<evidence type="ECO:0000313" key="12">
    <source>
        <dbReference type="Proteomes" id="UP000594464"/>
    </source>
</evidence>
<dbReference type="Pfam" id="PF04316">
    <property type="entry name" value="FlgM"/>
    <property type="match status" value="1"/>
</dbReference>
<comment type="function">
    <text evidence="7">Responsible for the coupling of flagellin expression to flagellar assembly by preventing expression of the flagellin genes when a component of the middle class of proteins is defective. It negatively regulates flagellar genes by inhibiting the activity of FliA by directly binding to FliA.</text>
</comment>
<evidence type="ECO:0000256" key="3">
    <source>
        <dbReference type="ARBA" id="ARBA00022491"/>
    </source>
</evidence>
<keyword evidence="5" id="KW-0805">Transcription regulation</keyword>
<dbReference type="Proteomes" id="UP000594464">
    <property type="component" value="Chromosome"/>
</dbReference>
<keyword evidence="3" id="KW-0678">Repressor</keyword>
<dbReference type="InterPro" id="IPR031316">
    <property type="entry name" value="FlgM_C"/>
</dbReference>
<feature type="domain" description="Anti-sigma-28 factor FlgM C-terminal" evidence="10">
    <location>
        <begin position="44"/>
        <end position="97"/>
    </location>
</feature>
<evidence type="ECO:0000256" key="4">
    <source>
        <dbReference type="ARBA" id="ARBA00022795"/>
    </source>
</evidence>
<dbReference type="GO" id="GO:0044781">
    <property type="term" value="P:bacterial-type flagellum organization"/>
    <property type="evidence" value="ECO:0007669"/>
    <property type="project" value="UniProtKB-KW"/>
</dbReference>
<reference evidence="12" key="1">
    <citation type="submission" date="2020-02" db="EMBL/GenBank/DDBJ databases">
        <title>Genomic and physiological characterization of two novel Nitrospinaceae genera.</title>
        <authorList>
            <person name="Mueller A.J."/>
            <person name="Jung M.-Y."/>
            <person name="Strachan C.R."/>
            <person name="Herbold C.W."/>
            <person name="Kirkegaard R.H."/>
            <person name="Daims H."/>
        </authorList>
    </citation>
    <scope>NUCLEOTIDE SEQUENCE [LARGE SCALE GENOMIC DNA]</scope>
</reference>
<protein>
    <recommendedName>
        <fullName evidence="2">Negative regulator of flagellin synthesis</fullName>
    </recommendedName>
    <alternativeName>
        <fullName evidence="8">Anti-sigma-28 factor</fullName>
    </alternativeName>
</protein>
<evidence type="ECO:0000256" key="2">
    <source>
        <dbReference type="ARBA" id="ARBA00017823"/>
    </source>
</evidence>
<feature type="compositionally biased region" description="Basic and acidic residues" evidence="9">
    <location>
        <begin position="19"/>
        <end position="31"/>
    </location>
</feature>
<evidence type="ECO:0000313" key="11">
    <source>
        <dbReference type="EMBL" id="QPJ66436.1"/>
    </source>
</evidence>
<proteinExistence type="inferred from homology"/>
<name>A0A7T0G4L1_9BACT</name>
<keyword evidence="11" id="KW-0966">Cell projection</keyword>
<dbReference type="KEGG" id="nva:G3M78_13935"/>